<comment type="caution">
    <text evidence="1">The sequence shown here is derived from an EMBL/GenBank/DDBJ whole genome shotgun (WGS) entry which is preliminary data.</text>
</comment>
<proteinExistence type="predicted"/>
<protein>
    <submittedName>
        <fullName evidence="1">Uncharacterized protein</fullName>
    </submittedName>
</protein>
<dbReference type="EMBL" id="VSSQ01097022">
    <property type="protein sequence ID" value="MPN40541.1"/>
    <property type="molecule type" value="Genomic_DNA"/>
</dbReference>
<sequence>MQHILNGDNRRSGKNAYFVHTRPHGQAHAGRSPYARRRGQSFNRMLPKYNGACTQEADAGNYIGRDAGRIHLEVSSQGDHI</sequence>
<dbReference type="AlphaFoldDB" id="A0A645HNA8"/>
<organism evidence="1">
    <name type="scientific">bioreactor metagenome</name>
    <dbReference type="NCBI Taxonomy" id="1076179"/>
    <lineage>
        <taxon>unclassified sequences</taxon>
        <taxon>metagenomes</taxon>
        <taxon>ecological metagenomes</taxon>
    </lineage>
</organism>
<name>A0A645HNA8_9ZZZZ</name>
<reference evidence="1" key="1">
    <citation type="submission" date="2019-08" db="EMBL/GenBank/DDBJ databases">
        <authorList>
            <person name="Kucharzyk K."/>
            <person name="Murdoch R.W."/>
            <person name="Higgins S."/>
            <person name="Loffler F."/>
        </authorList>
    </citation>
    <scope>NUCLEOTIDE SEQUENCE</scope>
</reference>
<gene>
    <name evidence="1" type="ORF">SDC9_188079</name>
</gene>
<evidence type="ECO:0000313" key="1">
    <source>
        <dbReference type="EMBL" id="MPN40541.1"/>
    </source>
</evidence>
<accession>A0A645HNA8</accession>